<feature type="compositionally biased region" description="Basic and acidic residues" evidence="1">
    <location>
        <begin position="112"/>
        <end position="125"/>
    </location>
</feature>
<proteinExistence type="predicted"/>
<dbReference type="AlphaFoldDB" id="A0AA97P6T4"/>
<organism evidence="2">
    <name type="scientific">Pyricularia oryzae (strain Y34)</name>
    <name type="common">Rice blast fungus</name>
    <name type="synonym">Magnaporthe oryzae</name>
    <dbReference type="NCBI Taxonomy" id="1143189"/>
    <lineage>
        <taxon>Eukaryota</taxon>
        <taxon>Fungi</taxon>
        <taxon>Dikarya</taxon>
        <taxon>Ascomycota</taxon>
        <taxon>Pezizomycotina</taxon>
        <taxon>Sordariomycetes</taxon>
        <taxon>Sordariomycetidae</taxon>
        <taxon>Magnaporthales</taxon>
        <taxon>Pyriculariaceae</taxon>
        <taxon>Pyricularia</taxon>
    </lineage>
</organism>
<evidence type="ECO:0000256" key="1">
    <source>
        <dbReference type="SAM" id="MobiDB-lite"/>
    </source>
</evidence>
<accession>A0AA97P6T4</accession>
<protein>
    <submittedName>
        <fullName evidence="2">Uncharacterized protein</fullName>
    </submittedName>
</protein>
<sequence>MAEVFTAASFLPSWRALLFASSQSRLSCDLDLESDLDEDLERERDRDLRRLDLPLSIPGRLDRGFAPARSRDRDLERELDRDLERERLLVAGRLRLRGCDGDPSRKPSLRTPYRDDRSWTGEGDRLPPPSGRDPDPTWDGEIERLRPPTAGRSRVGEGNGDGVWRLGMAPSPQRGRNSILFEGEAGARVARKGVGCAVRKLNPMCRPITRDSRRKKGVGGLPGVGRSKIAANLQF</sequence>
<dbReference type="EMBL" id="JH792938">
    <property type="protein sequence ID" value="ELQ43098.1"/>
    <property type="molecule type" value="Genomic_DNA"/>
</dbReference>
<feature type="region of interest" description="Disordered" evidence="1">
    <location>
        <begin position="100"/>
        <end position="163"/>
    </location>
</feature>
<reference evidence="2" key="1">
    <citation type="journal article" date="2012" name="PLoS Genet.">
        <title>Comparative analysis of the genomes of two field isolates of the rice blast fungus Magnaporthe oryzae.</title>
        <authorList>
            <person name="Xue M."/>
            <person name="Yang J."/>
            <person name="Li Z."/>
            <person name="Hu S."/>
            <person name="Yao N."/>
            <person name="Dean R.A."/>
            <person name="Zhao W."/>
            <person name="Shen M."/>
            <person name="Zhang H."/>
            <person name="Li C."/>
            <person name="Liu L."/>
            <person name="Cao L."/>
            <person name="Xu X."/>
            <person name="Xing Y."/>
            <person name="Hsiang T."/>
            <person name="Zhang Z."/>
            <person name="Xu J.R."/>
            <person name="Peng Y.L."/>
        </authorList>
    </citation>
    <scope>NUCLEOTIDE SEQUENCE</scope>
    <source>
        <strain evidence="2">Y34</strain>
    </source>
</reference>
<name>A0AA97P6T4_PYRO3</name>
<dbReference type="Proteomes" id="UP000011086">
    <property type="component" value="Unassembled WGS sequence"/>
</dbReference>
<evidence type="ECO:0000313" key="2">
    <source>
        <dbReference type="EMBL" id="ELQ43098.1"/>
    </source>
</evidence>
<gene>
    <name evidence="2" type="ORF">OOU_Y34scaffold00174g63</name>
</gene>